<dbReference type="EMBL" id="QLNT01000020">
    <property type="protein sequence ID" value="KAF3062997.1"/>
    <property type="molecule type" value="Genomic_DNA"/>
</dbReference>
<comment type="caution">
    <text evidence="2">The sequence shown here is derived from an EMBL/GenBank/DDBJ whole genome shotgun (WGS) entry which is preliminary data.</text>
</comment>
<evidence type="ECO:0000313" key="3">
    <source>
        <dbReference type="Proteomes" id="UP000801864"/>
    </source>
</evidence>
<evidence type="ECO:0000313" key="2">
    <source>
        <dbReference type="EMBL" id="KAF3062997.1"/>
    </source>
</evidence>
<accession>A0A9P4X8L1</accession>
<feature type="domain" description="Heterokaryon incompatibility" evidence="1">
    <location>
        <begin position="47"/>
        <end position="232"/>
    </location>
</feature>
<dbReference type="Pfam" id="PF26639">
    <property type="entry name" value="Het-6_barrel"/>
    <property type="match status" value="1"/>
</dbReference>
<evidence type="ECO:0000259" key="1">
    <source>
        <dbReference type="Pfam" id="PF06985"/>
    </source>
</evidence>
<proteinExistence type="predicted"/>
<dbReference type="Proteomes" id="UP000801864">
    <property type="component" value="Unassembled WGS sequence"/>
</dbReference>
<protein>
    <recommendedName>
        <fullName evidence="1">Heterokaryon incompatibility domain-containing protein</fullName>
    </recommendedName>
</protein>
<dbReference type="PANTHER" id="PTHR24148:SF73">
    <property type="entry name" value="HET DOMAIN PROTEIN (AFU_ORTHOLOGUE AFUA_8G01020)"/>
    <property type="match status" value="1"/>
</dbReference>
<dbReference type="InterPro" id="IPR052895">
    <property type="entry name" value="HetReg/Transcr_Mod"/>
</dbReference>
<gene>
    <name evidence="2" type="ORF">CFAM422_010386</name>
</gene>
<organism evidence="2 3">
    <name type="scientific">Trichoderma lentiforme</name>
    <dbReference type="NCBI Taxonomy" id="1567552"/>
    <lineage>
        <taxon>Eukaryota</taxon>
        <taxon>Fungi</taxon>
        <taxon>Dikarya</taxon>
        <taxon>Ascomycota</taxon>
        <taxon>Pezizomycotina</taxon>
        <taxon>Sordariomycetes</taxon>
        <taxon>Hypocreomycetidae</taxon>
        <taxon>Hypocreales</taxon>
        <taxon>Hypocreaceae</taxon>
        <taxon>Trichoderma</taxon>
    </lineage>
</organism>
<dbReference type="AlphaFoldDB" id="A0A9P4X8L1"/>
<sequence length="783" mass="89517">MDYSSIAYSSTEPGFFRLIELSPGQWNDEIHCTLNQYNRLHDGYPPYKALSYVWGRGKRNRPEILVNGHKVKVTANLETALKHLREEEKKATLWIDALCIDQSNIEERSLQVAQMREIYSMASEVIIFLGNGLDYSQQHSKSCGDFRPLKRFDVGTVDASAAVDIWKTSPPKTPVQAYEIFSFLTTVAQCPSRSALFKFLADFPQAHLTQLSEALRRTLLVSWWDRIWVVQEAVVAERLTVRYGNVEISWELLVKVATALQSWESLYANHPNSIPISDLKVFNLFSRVSNLDRFRHNWRKSQGTDLLSLMRYFGHRKASDDRDRVYALLGLCNQGISIRPDYRLDVMEVFMAPIIETIRNTKSLSVLHGDHSRKTRRDIPSWVPDWSTELDENERQRAALSTLFDASKGVTPIFMDSKGVTPIFFIGFKHGFIKQEMTLLLDSLKAETDTRALLREELAQKLQCLNTKATSPIIEDIKLLCKALAGYCHKDGQRDLPKYGLIHHSGHSLAVNGIKIATVSKVTEPLHASSDRNSIVEVLKRWHEVALSRLQEDSFEVFQENFLKTILSDTAYFRDAGLKRLATEDTKALLWWLNQTMSQNCQTENKLLLQTLIKLRFGHFGHFTDVMRLSATNRTLFLNTQEPFNYSFFRPRHLKNYENVGLGPMLMKEGDEIYILPGSSLPLVLRPIPQQFYQSVGKYQLIGDCFLPGVMDGELGSPGGTILDYLDYLDNLSSGIPFEEWISSENRMSFAASRYFVSPKDFPRNMFYNSKVRAGDLVALEIA</sequence>
<dbReference type="Pfam" id="PF06985">
    <property type="entry name" value="HET"/>
    <property type="match status" value="1"/>
</dbReference>
<dbReference type="PANTHER" id="PTHR24148">
    <property type="entry name" value="ANKYRIN REPEAT DOMAIN-CONTAINING PROTEIN 39 HOMOLOG-RELATED"/>
    <property type="match status" value="1"/>
</dbReference>
<name>A0A9P4X8L1_9HYPO</name>
<reference evidence="2 3" key="1">
    <citation type="submission" date="2018-06" db="EMBL/GenBank/DDBJ databases">
        <title>Genome analysis of cellulolytic fungus Trichoderma lentiforme CFAM-422.</title>
        <authorList>
            <person name="Steindorff A.S."/>
            <person name="Formighieri E.F."/>
            <person name="Midorikawa G.E.O."/>
            <person name="Tamietti M.S."/>
            <person name="Ramos E.Z."/>
            <person name="Silva A.S."/>
            <person name="Bon E.P.S."/>
            <person name="Mendes T.D."/>
            <person name="Damaso M.C.T."/>
            <person name="Favaro L.C.L."/>
        </authorList>
    </citation>
    <scope>NUCLEOTIDE SEQUENCE [LARGE SCALE GENOMIC DNA]</scope>
    <source>
        <strain evidence="2 3">CFAM-422</strain>
    </source>
</reference>
<keyword evidence="3" id="KW-1185">Reference proteome</keyword>
<dbReference type="InterPro" id="IPR010730">
    <property type="entry name" value="HET"/>
</dbReference>